<evidence type="ECO:0000313" key="3">
    <source>
        <dbReference type="EMBL" id="SCP99600.1"/>
    </source>
</evidence>
<feature type="transmembrane region" description="Helical" evidence="1">
    <location>
        <begin position="188"/>
        <end position="208"/>
    </location>
</feature>
<proteinExistence type="predicted"/>
<dbReference type="RefSeq" id="WP_091236906.1">
    <property type="nucleotide sequence ID" value="NZ_FMKA01000048.1"/>
</dbReference>
<evidence type="ECO:0000259" key="2">
    <source>
        <dbReference type="Pfam" id="PF07853"/>
    </source>
</evidence>
<sequence length="212" mass="23457">MKKKMDKMMMISTAVCLLPILLSLIIYDRLPDQVVIHWNAAGEPDDYASKAFAAFGLPFILAAINMFTHFMLNNDPKRANSPVALKLMGKWIVPVVSVIMIPLSLFTSMGVDAPIARTVPAAVGIMVIACGIYLPKCRQNYTVGIKLPWTLDSEENWNRTHRMAGYLWIAGGVCIIVVSLLGVWTGQAIPVIIGILVLVPVFYSYMIYRNGI</sequence>
<feature type="transmembrane region" description="Helical" evidence="1">
    <location>
        <begin position="115"/>
        <end position="134"/>
    </location>
</feature>
<reference evidence="3 4" key="1">
    <citation type="submission" date="2016-09" db="EMBL/GenBank/DDBJ databases">
        <authorList>
            <person name="Capua I."/>
            <person name="De Benedictis P."/>
            <person name="Joannis T."/>
            <person name="Lombin L.H."/>
            <person name="Cattoli G."/>
        </authorList>
    </citation>
    <scope>NUCLEOTIDE SEQUENCE [LARGE SCALE GENOMIC DNA]</scope>
    <source>
        <strain evidence="3 4">GluBS11</strain>
    </source>
</reference>
<feature type="domain" description="DUF1648" evidence="2">
    <location>
        <begin position="15"/>
        <end position="61"/>
    </location>
</feature>
<dbReference type="PANTHER" id="PTHR37810">
    <property type="entry name" value="IMMUNITY PROTEIN SDPI"/>
    <property type="match status" value="1"/>
</dbReference>
<dbReference type="InterPro" id="IPR025962">
    <property type="entry name" value="SdpI/YhfL"/>
</dbReference>
<protein>
    <submittedName>
        <fullName evidence="3">Uncharacterized membrane protein</fullName>
    </submittedName>
</protein>
<gene>
    <name evidence="3" type="ORF">SAMN05421730_104810</name>
</gene>
<dbReference type="Proteomes" id="UP000199315">
    <property type="component" value="Unassembled WGS sequence"/>
</dbReference>
<dbReference type="Pfam" id="PF13630">
    <property type="entry name" value="SdpI"/>
    <property type="match status" value="1"/>
</dbReference>
<dbReference type="PIRSF" id="PIRSF038959">
    <property type="entry name" value="SdpI"/>
    <property type="match status" value="1"/>
</dbReference>
<dbReference type="PANTHER" id="PTHR37810:SF5">
    <property type="entry name" value="IMMUNITY PROTEIN SDPI"/>
    <property type="match status" value="1"/>
</dbReference>
<feature type="transmembrane region" description="Helical" evidence="1">
    <location>
        <begin position="163"/>
        <end position="182"/>
    </location>
</feature>
<evidence type="ECO:0000313" key="4">
    <source>
        <dbReference type="Proteomes" id="UP000199315"/>
    </source>
</evidence>
<dbReference type="InterPro" id="IPR012867">
    <property type="entry name" value="DUF1648"/>
</dbReference>
<dbReference type="InterPro" id="IPR026272">
    <property type="entry name" value="SdpI"/>
</dbReference>
<dbReference type="GO" id="GO:0009636">
    <property type="term" value="P:response to toxic substance"/>
    <property type="evidence" value="ECO:0007669"/>
    <property type="project" value="TreeGrafter"/>
</dbReference>
<feature type="transmembrane region" description="Helical" evidence="1">
    <location>
        <begin position="91"/>
        <end position="109"/>
    </location>
</feature>
<keyword evidence="1" id="KW-1133">Transmembrane helix</keyword>
<keyword evidence="1" id="KW-0472">Membrane</keyword>
<dbReference type="STRING" id="1619234.SAMN05421730_104810"/>
<organism evidence="3 4">
    <name type="scientific">Anaerobium acetethylicum</name>
    <dbReference type="NCBI Taxonomy" id="1619234"/>
    <lineage>
        <taxon>Bacteria</taxon>
        <taxon>Bacillati</taxon>
        <taxon>Bacillota</taxon>
        <taxon>Clostridia</taxon>
        <taxon>Lachnospirales</taxon>
        <taxon>Lachnospiraceae</taxon>
        <taxon>Anaerobium</taxon>
    </lineage>
</organism>
<accession>A0A1D3TYP1</accession>
<keyword evidence="1" id="KW-0812">Transmembrane</keyword>
<feature type="transmembrane region" description="Helical" evidence="1">
    <location>
        <begin position="47"/>
        <end position="70"/>
    </location>
</feature>
<keyword evidence="4" id="KW-1185">Reference proteome</keyword>
<dbReference type="Pfam" id="PF07853">
    <property type="entry name" value="DUF1648"/>
    <property type="match status" value="1"/>
</dbReference>
<name>A0A1D3TYP1_9FIRM</name>
<dbReference type="AlphaFoldDB" id="A0A1D3TYP1"/>
<dbReference type="OrthoDB" id="9808690at2"/>
<dbReference type="EMBL" id="FMKA01000048">
    <property type="protein sequence ID" value="SCP99600.1"/>
    <property type="molecule type" value="Genomic_DNA"/>
</dbReference>
<evidence type="ECO:0000256" key="1">
    <source>
        <dbReference type="SAM" id="Phobius"/>
    </source>
</evidence>